<comment type="catalytic activity">
    <reaction evidence="9">
        <text>nicotinate beta-D-ribonucleotide + CO2 + diphosphate = quinolinate + 5-phospho-alpha-D-ribose 1-diphosphate + 2 H(+)</text>
        <dbReference type="Rhea" id="RHEA:12733"/>
        <dbReference type="ChEBI" id="CHEBI:15378"/>
        <dbReference type="ChEBI" id="CHEBI:16526"/>
        <dbReference type="ChEBI" id="CHEBI:29959"/>
        <dbReference type="ChEBI" id="CHEBI:33019"/>
        <dbReference type="ChEBI" id="CHEBI:57502"/>
        <dbReference type="ChEBI" id="CHEBI:58017"/>
        <dbReference type="EC" id="2.4.2.19"/>
    </reaction>
</comment>
<comment type="similarity">
    <text evidence="3 10">Belongs to the NadC/ModD family.</text>
</comment>
<dbReference type="EC" id="2.4.2.19" evidence="4"/>
<dbReference type="PIRSF" id="PIRSF006250">
    <property type="entry name" value="NadC_ModD"/>
    <property type="match status" value="1"/>
</dbReference>
<keyword evidence="5" id="KW-0662">Pyridine nucleotide biosynthesis</keyword>
<dbReference type="GO" id="GO:0004514">
    <property type="term" value="F:nicotinate-nucleotide diphosphorylase (carboxylating) activity"/>
    <property type="evidence" value="ECO:0007669"/>
    <property type="project" value="UniProtKB-EC"/>
</dbReference>
<dbReference type="InterPro" id="IPR037128">
    <property type="entry name" value="Quinolinate_PRibosylTase_N_sf"/>
</dbReference>
<feature type="domain" description="Quinolinate phosphoribosyl transferase N-terminal" evidence="12">
    <location>
        <begin position="22"/>
        <end position="107"/>
    </location>
</feature>
<evidence type="ECO:0000256" key="5">
    <source>
        <dbReference type="ARBA" id="ARBA00022642"/>
    </source>
</evidence>
<dbReference type="PANTHER" id="PTHR32179:SF3">
    <property type="entry name" value="NICOTINATE-NUCLEOTIDE PYROPHOSPHORYLASE [CARBOXYLATING]"/>
    <property type="match status" value="1"/>
</dbReference>
<evidence type="ECO:0000256" key="6">
    <source>
        <dbReference type="ARBA" id="ARBA00022676"/>
    </source>
</evidence>
<evidence type="ECO:0000313" key="13">
    <source>
        <dbReference type="EMBL" id="MFC4077142.1"/>
    </source>
</evidence>
<reference evidence="14" key="1">
    <citation type="journal article" date="2019" name="Int. J. Syst. Evol. Microbiol.">
        <title>The Global Catalogue of Microorganisms (GCM) 10K type strain sequencing project: providing services to taxonomists for standard genome sequencing and annotation.</title>
        <authorList>
            <consortium name="The Broad Institute Genomics Platform"/>
            <consortium name="The Broad Institute Genome Sequencing Center for Infectious Disease"/>
            <person name="Wu L."/>
            <person name="Ma J."/>
        </authorList>
    </citation>
    <scope>NUCLEOTIDE SEQUENCE [LARGE SCALE GENOMIC DNA]</scope>
    <source>
        <strain evidence="14">IBRC-M 10813</strain>
    </source>
</reference>
<comment type="caution">
    <text evidence="13">The sequence shown here is derived from an EMBL/GenBank/DDBJ whole genome shotgun (WGS) entry which is preliminary data.</text>
</comment>
<dbReference type="InterPro" id="IPR036068">
    <property type="entry name" value="Nicotinate_pribotase-like_C"/>
</dbReference>
<evidence type="ECO:0000313" key="14">
    <source>
        <dbReference type="Proteomes" id="UP001595843"/>
    </source>
</evidence>
<dbReference type="Gene3D" id="3.90.1170.20">
    <property type="entry name" value="Quinolinate phosphoribosyl transferase, N-terminal domain"/>
    <property type="match status" value="1"/>
</dbReference>
<keyword evidence="6 10" id="KW-0328">Glycosyltransferase</keyword>
<evidence type="ECO:0000256" key="2">
    <source>
        <dbReference type="ARBA" id="ARBA00004893"/>
    </source>
</evidence>
<dbReference type="PANTHER" id="PTHR32179">
    <property type="entry name" value="NICOTINATE-NUCLEOTIDE PYROPHOSPHORYLASE [CARBOXYLATING]"/>
    <property type="match status" value="1"/>
</dbReference>
<evidence type="ECO:0000259" key="12">
    <source>
        <dbReference type="Pfam" id="PF02749"/>
    </source>
</evidence>
<dbReference type="InterPro" id="IPR002638">
    <property type="entry name" value="Quinolinate_PRibosylTrfase_C"/>
</dbReference>
<proteinExistence type="inferred from homology"/>
<dbReference type="SUPFAM" id="SSF54675">
    <property type="entry name" value="Nicotinate/Quinolinate PRTase N-terminal domain-like"/>
    <property type="match status" value="1"/>
</dbReference>
<keyword evidence="7 10" id="KW-0808">Transferase</keyword>
<evidence type="ECO:0000256" key="10">
    <source>
        <dbReference type="PIRNR" id="PIRNR006250"/>
    </source>
</evidence>
<dbReference type="RefSeq" id="WP_380704699.1">
    <property type="nucleotide sequence ID" value="NZ_JBHSAP010000009.1"/>
</dbReference>
<dbReference type="InterPro" id="IPR004393">
    <property type="entry name" value="NadC"/>
</dbReference>
<dbReference type="EMBL" id="JBHSAP010000009">
    <property type="protein sequence ID" value="MFC4077142.1"/>
    <property type="molecule type" value="Genomic_DNA"/>
</dbReference>
<dbReference type="NCBIfam" id="TIGR00078">
    <property type="entry name" value="nadC"/>
    <property type="match status" value="1"/>
</dbReference>
<evidence type="ECO:0000259" key="11">
    <source>
        <dbReference type="Pfam" id="PF01729"/>
    </source>
</evidence>
<dbReference type="InterPro" id="IPR022412">
    <property type="entry name" value="Quinolinate_PRibosylTrfase_N"/>
</dbReference>
<evidence type="ECO:0000256" key="3">
    <source>
        <dbReference type="ARBA" id="ARBA00009400"/>
    </source>
</evidence>
<evidence type="ECO:0000256" key="1">
    <source>
        <dbReference type="ARBA" id="ARBA00003237"/>
    </source>
</evidence>
<evidence type="ECO:0000256" key="9">
    <source>
        <dbReference type="ARBA" id="ARBA00047445"/>
    </source>
</evidence>
<comment type="pathway">
    <text evidence="2">Cofactor biosynthesis; NAD(+) biosynthesis; nicotinate D-ribonucleotide from quinolinate: step 1/1.</text>
</comment>
<dbReference type="InterPro" id="IPR027277">
    <property type="entry name" value="NadC/ModD"/>
</dbReference>
<evidence type="ECO:0000256" key="8">
    <source>
        <dbReference type="ARBA" id="ARBA00033102"/>
    </source>
</evidence>
<dbReference type="InterPro" id="IPR013785">
    <property type="entry name" value="Aldolase_TIM"/>
</dbReference>
<protein>
    <recommendedName>
        <fullName evidence="4">nicotinate-nucleotide diphosphorylase (carboxylating)</fullName>
        <ecNumber evidence="4">2.4.2.19</ecNumber>
    </recommendedName>
    <alternativeName>
        <fullName evidence="8">Quinolinate phosphoribosyltransferase [decarboxylating]</fullName>
    </alternativeName>
</protein>
<dbReference type="Pfam" id="PF02749">
    <property type="entry name" value="QRPTase_N"/>
    <property type="match status" value="1"/>
</dbReference>
<organism evidence="13 14">
    <name type="scientific">Salinithrix halophila</name>
    <dbReference type="NCBI Taxonomy" id="1485204"/>
    <lineage>
        <taxon>Bacteria</taxon>
        <taxon>Bacillati</taxon>
        <taxon>Bacillota</taxon>
        <taxon>Bacilli</taxon>
        <taxon>Bacillales</taxon>
        <taxon>Thermoactinomycetaceae</taxon>
        <taxon>Salinithrix</taxon>
    </lineage>
</organism>
<gene>
    <name evidence="13" type="primary">nadC</name>
    <name evidence="13" type="ORF">ACFOUO_09980</name>
</gene>
<evidence type="ECO:0000256" key="4">
    <source>
        <dbReference type="ARBA" id="ARBA00011944"/>
    </source>
</evidence>
<dbReference type="Gene3D" id="3.20.20.70">
    <property type="entry name" value="Aldolase class I"/>
    <property type="match status" value="1"/>
</dbReference>
<dbReference type="Pfam" id="PF01729">
    <property type="entry name" value="QRPTase_C"/>
    <property type="match status" value="1"/>
</dbReference>
<accession>A0ABV8JK50</accession>
<dbReference type="Proteomes" id="UP001595843">
    <property type="component" value="Unassembled WGS sequence"/>
</dbReference>
<sequence length="281" mass="30226">MNPLWLQDIIRDALNEDLGQGDLTTEALIPEAAEGEALFIVKGEGVIAGLDVVEEVYRQLDPSVRVERLCSDGERVTPGTIIARVTGKTRTLLTGERVALNFLQRLSGIASVTRQVVDELEGLSCRVLDTRKTTPGLRLLEKAAVRAGGGTNHRFGLGHGVMIKDNHIAAAGGLTQAVEKVREQLGHMVQVEMEADTLEQVEEALTLDVDAILLDNMDPCELREAVRRIDGRIWTEASGGITPESARAAAQTGVNGISLGWLTHSAPALDISLDLKDKGEA</sequence>
<dbReference type="SUPFAM" id="SSF51690">
    <property type="entry name" value="Nicotinate/Quinolinate PRTase C-terminal domain-like"/>
    <property type="match status" value="1"/>
</dbReference>
<keyword evidence="14" id="KW-1185">Reference proteome</keyword>
<feature type="domain" description="Quinolinate phosphoribosyl transferase C-terminal" evidence="11">
    <location>
        <begin position="109"/>
        <end position="274"/>
    </location>
</feature>
<dbReference type="CDD" id="cd01572">
    <property type="entry name" value="QPRTase"/>
    <property type="match status" value="1"/>
</dbReference>
<name>A0ABV8JK50_9BACL</name>
<evidence type="ECO:0000256" key="7">
    <source>
        <dbReference type="ARBA" id="ARBA00022679"/>
    </source>
</evidence>
<comment type="function">
    <text evidence="1">Involved in the catabolism of quinolinic acid (QA).</text>
</comment>